<gene>
    <name evidence="2" type="ORF">M501DRAFT_1005339</name>
</gene>
<name>A0A9P4VR37_9PEZI</name>
<dbReference type="AlphaFoldDB" id="A0A9P4VR37"/>
<sequence length="66" mass="7742">MQTTSEGRKGTPLGRTTDETGNSESRDLDVWTFGRFGRRERPNDRTTRWTGRRERPNDQTTRTTRV</sequence>
<protein>
    <submittedName>
        <fullName evidence="2">Uncharacterized protein</fullName>
    </submittedName>
</protein>
<feature type="compositionally biased region" description="Basic and acidic residues" evidence="1">
    <location>
        <begin position="37"/>
        <end position="57"/>
    </location>
</feature>
<dbReference type="Proteomes" id="UP000799429">
    <property type="component" value="Unassembled WGS sequence"/>
</dbReference>
<organism evidence="2 3">
    <name type="scientific">Patellaria atrata CBS 101060</name>
    <dbReference type="NCBI Taxonomy" id="1346257"/>
    <lineage>
        <taxon>Eukaryota</taxon>
        <taxon>Fungi</taxon>
        <taxon>Dikarya</taxon>
        <taxon>Ascomycota</taxon>
        <taxon>Pezizomycotina</taxon>
        <taxon>Dothideomycetes</taxon>
        <taxon>Dothideomycetes incertae sedis</taxon>
        <taxon>Patellariales</taxon>
        <taxon>Patellariaceae</taxon>
        <taxon>Patellaria</taxon>
    </lineage>
</organism>
<evidence type="ECO:0000313" key="2">
    <source>
        <dbReference type="EMBL" id="KAF2838437.1"/>
    </source>
</evidence>
<evidence type="ECO:0000256" key="1">
    <source>
        <dbReference type="SAM" id="MobiDB-lite"/>
    </source>
</evidence>
<accession>A0A9P4VR37</accession>
<dbReference type="EMBL" id="MU006097">
    <property type="protein sequence ID" value="KAF2838437.1"/>
    <property type="molecule type" value="Genomic_DNA"/>
</dbReference>
<reference evidence="2" key="1">
    <citation type="journal article" date="2020" name="Stud. Mycol.">
        <title>101 Dothideomycetes genomes: a test case for predicting lifestyles and emergence of pathogens.</title>
        <authorList>
            <person name="Haridas S."/>
            <person name="Albert R."/>
            <person name="Binder M."/>
            <person name="Bloem J."/>
            <person name="Labutti K."/>
            <person name="Salamov A."/>
            <person name="Andreopoulos B."/>
            <person name="Baker S."/>
            <person name="Barry K."/>
            <person name="Bills G."/>
            <person name="Bluhm B."/>
            <person name="Cannon C."/>
            <person name="Castanera R."/>
            <person name="Culley D."/>
            <person name="Daum C."/>
            <person name="Ezra D."/>
            <person name="Gonzalez J."/>
            <person name="Henrissat B."/>
            <person name="Kuo A."/>
            <person name="Liang C."/>
            <person name="Lipzen A."/>
            <person name="Lutzoni F."/>
            <person name="Magnuson J."/>
            <person name="Mondo S."/>
            <person name="Nolan M."/>
            <person name="Ohm R."/>
            <person name="Pangilinan J."/>
            <person name="Park H.-J."/>
            <person name="Ramirez L."/>
            <person name="Alfaro M."/>
            <person name="Sun H."/>
            <person name="Tritt A."/>
            <person name="Yoshinaga Y."/>
            <person name="Zwiers L.-H."/>
            <person name="Turgeon B."/>
            <person name="Goodwin S."/>
            <person name="Spatafora J."/>
            <person name="Crous P."/>
            <person name="Grigoriev I."/>
        </authorList>
    </citation>
    <scope>NUCLEOTIDE SEQUENCE</scope>
    <source>
        <strain evidence="2">CBS 101060</strain>
    </source>
</reference>
<evidence type="ECO:0000313" key="3">
    <source>
        <dbReference type="Proteomes" id="UP000799429"/>
    </source>
</evidence>
<feature type="region of interest" description="Disordered" evidence="1">
    <location>
        <begin position="1"/>
        <end position="66"/>
    </location>
</feature>
<keyword evidence="3" id="KW-1185">Reference proteome</keyword>
<proteinExistence type="predicted"/>
<comment type="caution">
    <text evidence="2">The sequence shown here is derived from an EMBL/GenBank/DDBJ whole genome shotgun (WGS) entry which is preliminary data.</text>
</comment>